<dbReference type="STRING" id="13035.Dacsa_2604"/>
<dbReference type="Gene3D" id="3.90.120.10">
    <property type="entry name" value="DNA Methylase, subunit A, domain 2"/>
    <property type="match status" value="1"/>
</dbReference>
<dbReference type="REBASE" id="58322">
    <property type="entry name" value="M.Dsa8305ORF2604P"/>
</dbReference>
<dbReference type="Pfam" id="PF00145">
    <property type="entry name" value="DNA_methylase"/>
    <property type="match status" value="1"/>
</dbReference>
<sequence length="356" mass="40731">MTKLTKFNYLLFNLSMETTTAYIPELLETINPVYLNTKPNYQIKNKTIKFIDLFAGIGGMRLGFSSPNSQCVFSSEWDIHAQKTYYANFKETPAGDITTIPPQDIPDHDILLGGFPCQPFSSIGKREGFLHQTQGTLFYSIAKILEAKQPLCFLLENVPGLVNHQKGKTFSVILKTLDELNYDVRYAILDAGDFNLPQRRERIYIVGFKRDYLKQRIDFKFPKGKANQVFINQFLEEGVSGYSISKHLQNTYLFKKSDGKPQIVDQESEVKVKTLVSTYHKIQRLTGTFVRDGETGIRLLSERECKAIMGFPDSFIFPVSRTQMYRQLGNSVAVNVVRSIAQKIYFALEKLVFCQQ</sequence>
<dbReference type="HOGENOM" id="CLU_006958_0_1_3"/>
<dbReference type="Proteomes" id="UP000010482">
    <property type="component" value="Chromosome"/>
</dbReference>
<keyword evidence="1 5" id="KW-0489">Methyltransferase</keyword>
<dbReference type="InterPro" id="IPR029063">
    <property type="entry name" value="SAM-dependent_MTases_sf"/>
</dbReference>
<feature type="active site" evidence="5">
    <location>
        <position position="117"/>
    </location>
</feature>
<dbReference type="InterPro" id="IPR050750">
    <property type="entry name" value="C5-MTase"/>
</dbReference>
<dbReference type="PANTHER" id="PTHR46098">
    <property type="entry name" value="TRNA (CYTOSINE(38)-C(5))-METHYLTRANSFERASE"/>
    <property type="match status" value="1"/>
</dbReference>
<dbReference type="CDD" id="cd00315">
    <property type="entry name" value="Cyt_C5_DNA_methylase"/>
    <property type="match status" value="1"/>
</dbReference>
<dbReference type="InterPro" id="IPR001525">
    <property type="entry name" value="C5_MeTfrase"/>
</dbReference>
<dbReference type="PRINTS" id="PR00105">
    <property type="entry name" value="C5METTRFRASE"/>
</dbReference>
<dbReference type="InterPro" id="IPR018117">
    <property type="entry name" value="C5_DNA_meth_AS"/>
</dbReference>
<comment type="similarity">
    <text evidence="5 6">Belongs to the class I-like SAM-binding methyltransferase superfamily. C5-methyltransferase family.</text>
</comment>
<evidence type="ECO:0000256" key="5">
    <source>
        <dbReference type="PROSITE-ProRule" id="PRU01016"/>
    </source>
</evidence>
<evidence type="ECO:0000313" key="8">
    <source>
        <dbReference type="EMBL" id="AFZ51191.1"/>
    </source>
</evidence>
<dbReference type="NCBIfam" id="TIGR00675">
    <property type="entry name" value="dcm"/>
    <property type="match status" value="1"/>
</dbReference>
<protein>
    <recommendedName>
        <fullName evidence="7">Cytosine-specific methyltransferase</fullName>
        <ecNumber evidence="7">2.1.1.37</ecNumber>
    </recommendedName>
</protein>
<dbReference type="GO" id="GO:0009307">
    <property type="term" value="P:DNA restriction-modification system"/>
    <property type="evidence" value="ECO:0007669"/>
    <property type="project" value="UniProtKB-KW"/>
</dbReference>
<dbReference type="KEGG" id="dsl:Dacsa_2604"/>
<keyword evidence="4" id="KW-0680">Restriction system</keyword>
<keyword evidence="9" id="KW-1185">Reference proteome</keyword>
<proteinExistence type="inferred from homology"/>
<dbReference type="EMBL" id="CP003944">
    <property type="protein sequence ID" value="AFZ51191.1"/>
    <property type="molecule type" value="Genomic_DNA"/>
</dbReference>
<dbReference type="PROSITE" id="PS51679">
    <property type="entry name" value="SAM_MT_C5"/>
    <property type="match status" value="1"/>
</dbReference>
<evidence type="ECO:0000313" key="9">
    <source>
        <dbReference type="Proteomes" id="UP000010482"/>
    </source>
</evidence>
<reference evidence="8" key="1">
    <citation type="submission" date="2012-04" db="EMBL/GenBank/DDBJ databases">
        <title>Finished genome of Dactylococcopsis salina PCC 8305.</title>
        <authorList>
            <consortium name="US DOE Joint Genome Institute"/>
            <person name="Gugger M."/>
            <person name="Coursin T."/>
            <person name="Rippka R."/>
            <person name="Tandeau De Marsac N."/>
            <person name="Huntemann M."/>
            <person name="Wei C.-L."/>
            <person name="Han J."/>
            <person name="Detter J.C."/>
            <person name="Han C."/>
            <person name="Tapia R."/>
            <person name="Daligault H."/>
            <person name="Chen A."/>
            <person name="Krypides N."/>
            <person name="Mavromatis K."/>
            <person name="Markowitz V."/>
            <person name="Szeto E."/>
            <person name="Ivanova N."/>
            <person name="Ovchinnikova G."/>
            <person name="Pagani I."/>
            <person name="Pati A."/>
            <person name="Goodwin L."/>
            <person name="Peters L."/>
            <person name="Pitluck S."/>
            <person name="Woyke T."/>
            <person name="Kerfeld C."/>
        </authorList>
    </citation>
    <scope>NUCLEOTIDE SEQUENCE [LARGE SCALE GENOMIC DNA]</scope>
    <source>
        <strain evidence="8">PCC 8305</strain>
    </source>
</reference>
<evidence type="ECO:0000256" key="7">
    <source>
        <dbReference type="RuleBase" id="RU000417"/>
    </source>
</evidence>
<dbReference type="GO" id="GO:0003886">
    <property type="term" value="F:DNA (cytosine-5-)-methyltransferase activity"/>
    <property type="evidence" value="ECO:0007669"/>
    <property type="project" value="UniProtKB-EC"/>
</dbReference>
<keyword evidence="3 5" id="KW-0949">S-adenosyl-L-methionine</keyword>
<dbReference type="AlphaFoldDB" id="K9YWA4"/>
<evidence type="ECO:0000256" key="2">
    <source>
        <dbReference type="ARBA" id="ARBA00022679"/>
    </source>
</evidence>
<evidence type="ECO:0000256" key="1">
    <source>
        <dbReference type="ARBA" id="ARBA00022603"/>
    </source>
</evidence>
<dbReference type="eggNOG" id="COG0270">
    <property type="taxonomic scope" value="Bacteria"/>
</dbReference>
<organism evidence="8 9">
    <name type="scientific">Dactylococcopsis salina (strain PCC 8305)</name>
    <name type="common">Myxobactron salinum</name>
    <dbReference type="NCBI Taxonomy" id="13035"/>
    <lineage>
        <taxon>Bacteria</taxon>
        <taxon>Bacillati</taxon>
        <taxon>Cyanobacteriota</taxon>
        <taxon>Cyanophyceae</taxon>
        <taxon>Nodosilineales</taxon>
        <taxon>Cymatolegaceae</taxon>
        <taxon>Dactylococcopsis</taxon>
    </lineage>
</organism>
<dbReference type="EC" id="2.1.1.37" evidence="7"/>
<dbReference type="InterPro" id="IPR031303">
    <property type="entry name" value="C5_meth_CS"/>
</dbReference>
<dbReference type="PANTHER" id="PTHR46098:SF1">
    <property type="entry name" value="TRNA (CYTOSINE(38)-C(5))-METHYLTRANSFERASE"/>
    <property type="match status" value="1"/>
</dbReference>
<accession>K9YWA4</accession>
<gene>
    <name evidence="8" type="ORF">Dacsa_2604</name>
</gene>
<dbReference type="PROSITE" id="PS00095">
    <property type="entry name" value="C5_MTASE_2"/>
    <property type="match status" value="1"/>
</dbReference>
<dbReference type="SUPFAM" id="SSF53335">
    <property type="entry name" value="S-adenosyl-L-methionine-dependent methyltransferases"/>
    <property type="match status" value="1"/>
</dbReference>
<evidence type="ECO:0000256" key="6">
    <source>
        <dbReference type="RuleBase" id="RU000416"/>
    </source>
</evidence>
<dbReference type="GO" id="GO:0032259">
    <property type="term" value="P:methylation"/>
    <property type="evidence" value="ECO:0007669"/>
    <property type="project" value="UniProtKB-KW"/>
</dbReference>
<evidence type="ECO:0000256" key="3">
    <source>
        <dbReference type="ARBA" id="ARBA00022691"/>
    </source>
</evidence>
<comment type="catalytic activity">
    <reaction evidence="7">
        <text>a 2'-deoxycytidine in DNA + S-adenosyl-L-methionine = a 5-methyl-2'-deoxycytidine in DNA + S-adenosyl-L-homocysteine + H(+)</text>
        <dbReference type="Rhea" id="RHEA:13681"/>
        <dbReference type="Rhea" id="RHEA-COMP:11369"/>
        <dbReference type="Rhea" id="RHEA-COMP:11370"/>
        <dbReference type="ChEBI" id="CHEBI:15378"/>
        <dbReference type="ChEBI" id="CHEBI:57856"/>
        <dbReference type="ChEBI" id="CHEBI:59789"/>
        <dbReference type="ChEBI" id="CHEBI:85452"/>
        <dbReference type="ChEBI" id="CHEBI:85454"/>
        <dbReference type="EC" id="2.1.1.37"/>
    </reaction>
</comment>
<evidence type="ECO:0000256" key="4">
    <source>
        <dbReference type="ARBA" id="ARBA00022747"/>
    </source>
</evidence>
<dbReference type="Gene3D" id="3.40.50.150">
    <property type="entry name" value="Vaccinia Virus protein VP39"/>
    <property type="match status" value="1"/>
</dbReference>
<keyword evidence="2 5" id="KW-0808">Transferase</keyword>
<dbReference type="PROSITE" id="PS00094">
    <property type="entry name" value="C5_MTASE_1"/>
    <property type="match status" value="1"/>
</dbReference>
<name>K9YWA4_DACS8</name>